<dbReference type="GO" id="GO:0005901">
    <property type="term" value="C:caveola"/>
    <property type="evidence" value="ECO:0007669"/>
    <property type="project" value="UniProtKB-SubCell"/>
</dbReference>
<keyword evidence="8 10" id="KW-0472">Membrane</keyword>
<dbReference type="PANTHER" id="PTHR10844:SF3">
    <property type="entry name" value="CAVEOLIN-2"/>
    <property type="match status" value="1"/>
</dbReference>
<feature type="region of interest" description="Disordered" evidence="9">
    <location>
        <begin position="23"/>
        <end position="123"/>
    </location>
</feature>
<evidence type="ECO:0000256" key="4">
    <source>
        <dbReference type="ARBA" id="ARBA00010988"/>
    </source>
</evidence>
<dbReference type="KEGG" id="vpc:102537479"/>
<dbReference type="OrthoDB" id="5917823at2759"/>
<dbReference type="GO" id="GO:0042383">
    <property type="term" value="C:sarcolemma"/>
    <property type="evidence" value="ECO:0007669"/>
    <property type="project" value="TreeGrafter"/>
</dbReference>
<evidence type="ECO:0000256" key="2">
    <source>
        <dbReference type="ARBA" id="ARBA00004395"/>
    </source>
</evidence>
<evidence type="ECO:0000313" key="11">
    <source>
        <dbReference type="Proteomes" id="UP001652581"/>
    </source>
</evidence>
<evidence type="ECO:0000256" key="6">
    <source>
        <dbReference type="ARBA" id="ARBA00022475"/>
    </source>
</evidence>
<keyword evidence="6" id="KW-1003">Cell membrane</keyword>
<comment type="subcellular location">
    <subcellularLocation>
        <location evidence="1">Cell membrane</location>
        <topology evidence="1">Peripheral membrane protein</topology>
    </subcellularLocation>
    <subcellularLocation>
        <location evidence="2">Golgi apparatus membrane</location>
        <topology evidence="2">Peripheral membrane protein</topology>
    </subcellularLocation>
    <subcellularLocation>
        <location evidence="3">Membrane</location>
        <location evidence="3">Caveola</location>
        <topology evidence="3">Peripheral membrane protein</topology>
    </subcellularLocation>
</comment>
<evidence type="ECO:0000313" key="12">
    <source>
        <dbReference type="RefSeq" id="XP_006206229.2"/>
    </source>
</evidence>
<dbReference type="GO" id="GO:0030154">
    <property type="term" value="P:cell differentiation"/>
    <property type="evidence" value="ECO:0007669"/>
    <property type="project" value="TreeGrafter"/>
</dbReference>
<dbReference type="CTD" id="858"/>
<feature type="compositionally biased region" description="Basic and acidic residues" evidence="9">
    <location>
        <begin position="89"/>
        <end position="106"/>
    </location>
</feature>
<dbReference type="PANTHER" id="PTHR10844">
    <property type="entry name" value="CAVEOLIN"/>
    <property type="match status" value="1"/>
</dbReference>
<organism evidence="11 12">
    <name type="scientific">Vicugna pacos</name>
    <name type="common">Alpaca</name>
    <name type="synonym">Lama pacos</name>
    <dbReference type="NCBI Taxonomy" id="30538"/>
    <lineage>
        <taxon>Eukaryota</taxon>
        <taxon>Metazoa</taxon>
        <taxon>Chordata</taxon>
        <taxon>Craniata</taxon>
        <taxon>Vertebrata</taxon>
        <taxon>Euteleostomi</taxon>
        <taxon>Mammalia</taxon>
        <taxon>Eutheria</taxon>
        <taxon>Laurasiatheria</taxon>
        <taxon>Artiodactyla</taxon>
        <taxon>Tylopoda</taxon>
        <taxon>Camelidae</taxon>
        <taxon>Vicugna</taxon>
    </lineage>
</organism>
<evidence type="ECO:0000256" key="5">
    <source>
        <dbReference type="ARBA" id="ARBA00017671"/>
    </source>
</evidence>
<dbReference type="GO" id="GO:0019901">
    <property type="term" value="F:protein kinase binding"/>
    <property type="evidence" value="ECO:0007669"/>
    <property type="project" value="TreeGrafter"/>
</dbReference>
<dbReference type="GO" id="GO:0005925">
    <property type="term" value="C:focal adhesion"/>
    <property type="evidence" value="ECO:0007669"/>
    <property type="project" value="TreeGrafter"/>
</dbReference>
<dbReference type="GO" id="GO:0070836">
    <property type="term" value="P:caveola assembly"/>
    <property type="evidence" value="ECO:0007669"/>
    <property type="project" value="InterPro"/>
</dbReference>
<dbReference type="GO" id="GO:0051480">
    <property type="term" value="P:regulation of cytosolic calcium ion concentration"/>
    <property type="evidence" value="ECO:0007669"/>
    <property type="project" value="TreeGrafter"/>
</dbReference>
<feature type="transmembrane region" description="Helical" evidence="10">
    <location>
        <begin position="209"/>
        <end position="230"/>
    </location>
</feature>
<dbReference type="GO" id="GO:0001937">
    <property type="term" value="P:negative regulation of endothelial cell proliferation"/>
    <property type="evidence" value="ECO:0007669"/>
    <property type="project" value="TreeGrafter"/>
</dbReference>
<evidence type="ECO:0000256" key="7">
    <source>
        <dbReference type="ARBA" id="ARBA00023034"/>
    </source>
</evidence>
<dbReference type="FunCoup" id="A0A6I9I9S7">
    <property type="interactions" value="435"/>
</dbReference>
<dbReference type="AlphaFoldDB" id="A0A6I9I9S7"/>
<evidence type="ECO:0000256" key="1">
    <source>
        <dbReference type="ARBA" id="ARBA00004202"/>
    </source>
</evidence>
<dbReference type="Proteomes" id="UP001652581">
    <property type="component" value="Chromosome 7"/>
</dbReference>
<gene>
    <name evidence="12" type="primary">CAV2</name>
</gene>
<dbReference type="GO" id="GO:0008286">
    <property type="term" value="P:insulin receptor signaling pathway"/>
    <property type="evidence" value="ECO:0007669"/>
    <property type="project" value="TreeGrafter"/>
</dbReference>
<evidence type="ECO:0000256" key="3">
    <source>
        <dbReference type="ARBA" id="ARBA00004543"/>
    </source>
</evidence>
<sequence>MRVLITETHFTHLGRAEICLIGTSTPHPAAGPGPDWDPTREGRREVRGGSHLAGCVRPPPPGRAAGRDSGCAGPGNRSRQRKAAAARAARGEAGRDPALREGEAARARSRAAPRQPGCSHRAPNAAMGLETEKADVQLFMDDDSYSRHSGIDYGDPEKFADLGTDRDPHRLNSHLKVGFDDVIAEPVSTHSFDKVWICSHALFEISKYVIYKFLTVFLAIPLAFAAGILFATLSCLHIWIIMPFVKTCLMVLPSVQTIWKSVTDVVIAPLCTSVGRSFSSVSLQLSHD</sequence>
<keyword evidence="10" id="KW-1133">Transmembrane helix</keyword>
<dbReference type="InterPro" id="IPR001612">
    <property type="entry name" value="Caveolin"/>
</dbReference>
<dbReference type="GO" id="GO:0048471">
    <property type="term" value="C:perinuclear region of cytoplasm"/>
    <property type="evidence" value="ECO:0007669"/>
    <property type="project" value="TreeGrafter"/>
</dbReference>
<dbReference type="RefSeq" id="XP_006206229.2">
    <property type="nucleotide sequence ID" value="XM_006206167.3"/>
</dbReference>
<dbReference type="InParanoid" id="A0A6I9I9S7"/>
<keyword evidence="10" id="KW-0812">Transmembrane</keyword>
<feature type="compositionally biased region" description="Basic and acidic residues" evidence="9">
    <location>
        <begin position="37"/>
        <end position="48"/>
    </location>
</feature>
<protein>
    <recommendedName>
        <fullName evidence="5">Caveolin-2</fullName>
    </recommendedName>
</protein>
<evidence type="ECO:0000256" key="8">
    <source>
        <dbReference type="ARBA" id="ARBA00023136"/>
    </source>
</evidence>
<dbReference type="Pfam" id="PF01146">
    <property type="entry name" value="Caveolin"/>
    <property type="match status" value="1"/>
</dbReference>
<proteinExistence type="inferred from homology"/>
<dbReference type="GeneID" id="102537479"/>
<name>A0A6I9I9S7_VICPA</name>
<dbReference type="GO" id="GO:0000139">
    <property type="term" value="C:Golgi membrane"/>
    <property type="evidence" value="ECO:0007669"/>
    <property type="project" value="UniProtKB-SubCell"/>
</dbReference>
<dbReference type="GO" id="GO:0060090">
    <property type="term" value="F:molecular adaptor activity"/>
    <property type="evidence" value="ECO:0007669"/>
    <property type="project" value="TreeGrafter"/>
</dbReference>
<keyword evidence="7" id="KW-0333">Golgi apparatus</keyword>
<evidence type="ECO:0000256" key="9">
    <source>
        <dbReference type="SAM" id="MobiDB-lite"/>
    </source>
</evidence>
<evidence type="ECO:0000256" key="10">
    <source>
        <dbReference type="SAM" id="Phobius"/>
    </source>
</evidence>
<accession>A0A6I9I9S7</accession>
<keyword evidence="11" id="KW-1185">Reference proteome</keyword>
<dbReference type="GO" id="GO:0031410">
    <property type="term" value="C:cytoplasmic vesicle"/>
    <property type="evidence" value="ECO:0007669"/>
    <property type="project" value="TreeGrafter"/>
</dbReference>
<comment type="similarity">
    <text evidence="4">Belongs to the caveolin family.</text>
</comment>
<reference evidence="12" key="1">
    <citation type="submission" date="2025-08" db="UniProtKB">
        <authorList>
            <consortium name="RefSeq"/>
        </authorList>
    </citation>
    <scope>IDENTIFICATION</scope>
</reference>